<dbReference type="Gene3D" id="1.20.1250.20">
    <property type="entry name" value="MFS general substrate transporter like domains"/>
    <property type="match status" value="2"/>
</dbReference>
<feature type="transmembrane region" description="Helical" evidence="7">
    <location>
        <begin position="288"/>
        <end position="307"/>
    </location>
</feature>
<feature type="region of interest" description="Disordered" evidence="6">
    <location>
        <begin position="1"/>
        <end position="32"/>
    </location>
</feature>
<proteinExistence type="inferred from homology"/>
<name>A0ABR0T121_9HYPO</name>
<feature type="transmembrane region" description="Helical" evidence="7">
    <location>
        <begin position="74"/>
        <end position="94"/>
    </location>
</feature>
<keyword evidence="3 7" id="KW-0812">Transmembrane</keyword>
<comment type="similarity">
    <text evidence="2">Belongs to the major facilitator superfamily. TCR/Tet family.</text>
</comment>
<dbReference type="Proteomes" id="UP001338125">
    <property type="component" value="Unassembled WGS sequence"/>
</dbReference>
<dbReference type="InterPro" id="IPR011701">
    <property type="entry name" value="MFS"/>
</dbReference>
<feature type="transmembrane region" description="Helical" evidence="7">
    <location>
        <begin position="137"/>
        <end position="155"/>
    </location>
</feature>
<dbReference type="PANTHER" id="PTHR23501">
    <property type="entry name" value="MAJOR FACILITATOR SUPERFAMILY"/>
    <property type="match status" value="1"/>
</dbReference>
<evidence type="ECO:0000256" key="2">
    <source>
        <dbReference type="ARBA" id="ARBA00007520"/>
    </source>
</evidence>
<keyword evidence="10" id="KW-1185">Reference proteome</keyword>
<feature type="transmembrane region" description="Helical" evidence="7">
    <location>
        <begin position="106"/>
        <end position="131"/>
    </location>
</feature>
<organism evidence="9 10">
    <name type="scientific">Cladobotryum mycophilum</name>
    <dbReference type="NCBI Taxonomy" id="491253"/>
    <lineage>
        <taxon>Eukaryota</taxon>
        <taxon>Fungi</taxon>
        <taxon>Dikarya</taxon>
        <taxon>Ascomycota</taxon>
        <taxon>Pezizomycotina</taxon>
        <taxon>Sordariomycetes</taxon>
        <taxon>Hypocreomycetidae</taxon>
        <taxon>Hypocreales</taxon>
        <taxon>Hypocreaceae</taxon>
        <taxon>Cladobotryum</taxon>
    </lineage>
</organism>
<dbReference type="CDD" id="cd17502">
    <property type="entry name" value="MFS_Azr1_MDR_like"/>
    <property type="match status" value="1"/>
</dbReference>
<evidence type="ECO:0000313" key="9">
    <source>
        <dbReference type="EMBL" id="KAK5998047.1"/>
    </source>
</evidence>
<dbReference type="PROSITE" id="PS50850">
    <property type="entry name" value="MFS"/>
    <property type="match status" value="1"/>
</dbReference>
<reference evidence="9 10" key="1">
    <citation type="submission" date="2024-01" db="EMBL/GenBank/DDBJ databases">
        <title>Complete genome of Cladobotryum mycophilum ATHUM6906.</title>
        <authorList>
            <person name="Christinaki A.C."/>
            <person name="Myridakis A.I."/>
            <person name="Kouvelis V.N."/>
        </authorList>
    </citation>
    <scope>NUCLEOTIDE SEQUENCE [LARGE SCALE GENOMIC DNA]</scope>
    <source>
        <strain evidence="9 10">ATHUM6906</strain>
    </source>
</reference>
<evidence type="ECO:0000259" key="8">
    <source>
        <dbReference type="PROSITE" id="PS50850"/>
    </source>
</evidence>
<protein>
    <submittedName>
        <fullName evidence="9">Efflux pump dotC</fullName>
    </submittedName>
</protein>
<feature type="transmembrane region" description="Helical" evidence="7">
    <location>
        <begin position="185"/>
        <end position="205"/>
    </location>
</feature>
<evidence type="ECO:0000256" key="6">
    <source>
        <dbReference type="SAM" id="MobiDB-lite"/>
    </source>
</evidence>
<feature type="transmembrane region" description="Helical" evidence="7">
    <location>
        <begin position="217"/>
        <end position="236"/>
    </location>
</feature>
<accession>A0ABR0T121</accession>
<evidence type="ECO:0000256" key="5">
    <source>
        <dbReference type="ARBA" id="ARBA00023136"/>
    </source>
</evidence>
<keyword evidence="5 7" id="KW-0472">Membrane</keyword>
<dbReference type="Pfam" id="PF07690">
    <property type="entry name" value="MFS_1"/>
    <property type="match status" value="1"/>
</dbReference>
<feature type="transmembrane region" description="Helical" evidence="7">
    <location>
        <begin position="248"/>
        <end position="267"/>
    </location>
</feature>
<feature type="domain" description="Major facilitator superfamily (MFS) profile" evidence="8">
    <location>
        <begin position="40"/>
        <end position="481"/>
    </location>
</feature>
<sequence>MEHKANPDIPSPEDGQPDSPRIESSDKPQDGKTSAKTVVIMVALCSTVLLASLDQTVVTTGLPIISEHFQSSSAFTWVGSAYLLANASTTPNWGKISDIFGRKPTLLLATLVFFIGSLVCGLASSIAMLVAGRAVQGAGGGGITVLVNICISDLFSVRHRSIYFGIVSMVWAVASAASWRWCFYINLPITGFAMALLIIFLPGGINQISIMTGLRKIDWSGTILIVSGTVMFLLGLEFGGVSFPWSSPTVICLIVFGFALWVAFIINEWKWAKHPITPLRLFRHKSNVAALGVCFLHGMVFIAGPYYLPLYFQTVLGASPMMSGVYLLPYFTLLSVAAGGVSIYIKKTGKYLPPIYGGLFIMTLGHALLIDLPAHHNWAKIIIYQMIAGFGCGPVFQSPLIALQSLVSTPDIATATATFGFLRNIATSMSIVLGGVIFQNGMQSQHAGLTRSVGLSAANLLSGSSAGANVEVINHLPPREREVVQAAFRRSLQKMWIFYACLGGAAMIVSAFIGRNQLDEKHPESSAGLESLEVEKDAVPQHMIERDSS</sequence>
<evidence type="ECO:0000256" key="3">
    <source>
        <dbReference type="ARBA" id="ARBA00022692"/>
    </source>
</evidence>
<dbReference type="InterPro" id="IPR036259">
    <property type="entry name" value="MFS_trans_sf"/>
</dbReference>
<comment type="caution">
    <text evidence="9">The sequence shown here is derived from an EMBL/GenBank/DDBJ whole genome shotgun (WGS) entry which is preliminary data.</text>
</comment>
<keyword evidence="4 7" id="KW-1133">Transmembrane helix</keyword>
<feature type="transmembrane region" description="Helical" evidence="7">
    <location>
        <begin position="37"/>
        <end position="54"/>
    </location>
</feature>
<evidence type="ECO:0000313" key="10">
    <source>
        <dbReference type="Proteomes" id="UP001338125"/>
    </source>
</evidence>
<dbReference type="SUPFAM" id="SSF103473">
    <property type="entry name" value="MFS general substrate transporter"/>
    <property type="match status" value="1"/>
</dbReference>
<feature type="transmembrane region" description="Helical" evidence="7">
    <location>
        <begin position="327"/>
        <end position="345"/>
    </location>
</feature>
<feature type="transmembrane region" description="Helical" evidence="7">
    <location>
        <begin position="352"/>
        <end position="370"/>
    </location>
</feature>
<comment type="subcellular location">
    <subcellularLocation>
        <location evidence="1">Membrane</location>
        <topology evidence="1">Multi-pass membrane protein</topology>
    </subcellularLocation>
</comment>
<feature type="transmembrane region" description="Helical" evidence="7">
    <location>
        <begin position="496"/>
        <end position="514"/>
    </location>
</feature>
<evidence type="ECO:0000256" key="4">
    <source>
        <dbReference type="ARBA" id="ARBA00022989"/>
    </source>
</evidence>
<dbReference type="EMBL" id="JAVFKD010000001">
    <property type="protein sequence ID" value="KAK5998047.1"/>
    <property type="molecule type" value="Genomic_DNA"/>
</dbReference>
<dbReference type="PANTHER" id="PTHR23501:SF102">
    <property type="entry name" value="DRUG TRANSPORTER, PUTATIVE (AFU_ORTHOLOGUE AFUA_3G08530)-RELATED"/>
    <property type="match status" value="1"/>
</dbReference>
<evidence type="ECO:0000256" key="1">
    <source>
        <dbReference type="ARBA" id="ARBA00004141"/>
    </source>
</evidence>
<evidence type="ECO:0000256" key="7">
    <source>
        <dbReference type="SAM" id="Phobius"/>
    </source>
</evidence>
<feature type="transmembrane region" description="Helical" evidence="7">
    <location>
        <begin position="162"/>
        <end position="179"/>
    </location>
</feature>
<feature type="transmembrane region" description="Helical" evidence="7">
    <location>
        <begin position="382"/>
        <end position="403"/>
    </location>
</feature>
<gene>
    <name evidence="9" type="ORF">PT974_00417</name>
</gene>
<dbReference type="InterPro" id="IPR020846">
    <property type="entry name" value="MFS_dom"/>
</dbReference>
<feature type="compositionally biased region" description="Basic and acidic residues" evidence="6">
    <location>
        <begin position="20"/>
        <end position="30"/>
    </location>
</feature>